<proteinExistence type="predicted"/>
<organism evidence="1 2">
    <name type="scientific">Pseudomonas atacamensis</name>
    <dbReference type="NCBI Taxonomy" id="2565368"/>
    <lineage>
        <taxon>Bacteria</taxon>
        <taxon>Pseudomonadati</taxon>
        <taxon>Pseudomonadota</taxon>
        <taxon>Gammaproteobacteria</taxon>
        <taxon>Pseudomonadales</taxon>
        <taxon>Pseudomonadaceae</taxon>
        <taxon>Pseudomonas</taxon>
    </lineage>
</organism>
<evidence type="ECO:0000313" key="1">
    <source>
        <dbReference type="EMBL" id="GLH43892.1"/>
    </source>
</evidence>
<evidence type="ECO:0000313" key="2">
    <source>
        <dbReference type="Proteomes" id="UP001145022"/>
    </source>
</evidence>
<name>A0ABQ5PK38_9PSED</name>
<reference evidence="1" key="2">
    <citation type="submission" date="2022-11" db="EMBL/GenBank/DDBJ databases">
        <title>Draft genome sequencing of Pseudomonas atacamensis RS3R1.</title>
        <authorList>
            <person name="Furuya T."/>
            <person name="Kaneko H."/>
        </authorList>
    </citation>
    <scope>NUCLEOTIDE SEQUENCE</scope>
    <source>
        <strain evidence="1">RS3R-1</strain>
    </source>
</reference>
<dbReference type="Proteomes" id="UP001145022">
    <property type="component" value="Unassembled WGS sequence"/>
</dbReference>
<keyword evidence="2" id="KW-1185">Reference proteome</keyword>
<protein>
    <recommendedName>
        <fullName evidence="3">Phage tail protein</fullName>
    </recommendedName>
</protein>
<comment type="caution">
    <text evidence="1">The sequence shown here is derived from an EMBL/GenBank/DDBJ whole genome shotgun (WGS) entry which is preliminary data.</text>
</comment>
<gene>
    <name evidence="1" type="ORF">RS3R1_29800</name>
</gene>
<accession>A0ABQ5PK38</accession>
<dbReference type="RefSeq" id="WP_281892848.1">
    <property type="nucleotide sequence ID" value="NZ_BSCQ01000042.1"/>
</dbReference>
<reference evidence="1" key="1">
    <citation type="journal article" date="2021" name="Sci. Rep.">
        <title>An efficient direct screening system for microorganisms that activate plant immune responses based on plant-microbe interactions using cultured plant cells.</title>
        <authorList>
            <person name="Kurokawa M."/>
            <person name="Nakano M."/>
            <person name="Kitahata N."/>
            <person name="Kuchitsu K."/>
            <person name="Furuya T."/>
        </authorList>
    </citation>
    <scope>NUCLEOTIDE SEQUENCE</scope>
    <source>
        <strain evidence="1">RS3R-1</strain>
    </source>
</reference>
<sequence length="142" mass="16420">MRYYSKSTDCTYLDRVHSVMPDDVIQISDALYQEVFASPMLGKIRSVDESGLPILIDPPGLTSEERAKQERSWRDQQIDSVLWLRERHRDQLDLNLTPSLTTELFSELLIYIRDLRDWPQSADFPSADARPVVPSWIAAQPK</sequence>
<dbReference type="EMBL" id="BSCQ01000042">
    <property type="protein sequence ID" value="GLH43892.1"/>
    <property type="molecule type" value="Genomic_DNA"/>
</dbReference>
<reference evidence="1" key="3">
    <citation type="journal article" date="2023" name="J. Biotechnol.">
        <title>Draft Genome Sequences of Endophytic Pseudomonas Strains, Isolated from the Interior of Brassicaceae Plants.</title>
        <authorList>
            <person name="Kaneko H."/>
            <person name="Furuya T."/>
        </authorList>
    </citation>
    <scope>NUCLEOTIDE SEQUENCE</scope>
    <source>
        <strain evidence="1">RS3R-1</strain>
    </source>
</reference>
<evidence type="ECO:0008006" key="3">
    <source>
        <dbReference type="Google" id="ProtNLM"/>
    </source>
</evidence>